<dbReference type="InterPro" id="IPR000182">
    <property type="entry name" value="GNAT_dom"/>
</dbReference>
<dbReference type="EMBL" id="FNBT01000004">
    <property type="protein sequence ID" value="SDF53033.1"/>
    <property type="molecule type" value="Genomic_DNA"/>
</dbReference>
<keyword evidence="2" id="KW-0808">Transferase</keyword>
<evidence type="ECO:0000313" key="3">
    <source>
        <dbReference type="Proteomes" id="UP000199406"/>
    </source>
</evidence>
<dbReference type="GO" id="GO:0016747">
    <property type="term" value="F:acyltransferase activity, transferring groups other than amino-acyl groups"/>
    <property type="evidence" value="ECO:0007669"/>
    <property type="project" value="InterPro"/>
</dbReference>
<name>A0A1G7LUB1_9ACTN</name>
<dbReference type="SUPFAM" id="SSF55729">
    <property type="entry name" value="Acyl-CoA N-acyltransferases (Nat)"/>
    <property type="match status" value="1"/>
</dbReference>
<accession>A0A1G7LUB1</accession>
<proteinExistence type="predicted"/>
<dbReference type="STRING" id="1550231.SAMN05660662_2513"/>
<dbReference type="OrthoDB" id="9797178at2"/>
<dbReference type="Gene3D" id="3.40.630.30">
    <property type="match status" value="1"/>
</dbReference>
<reference evidence="3" key="1">
    <citation type="submission" date="2016-10" db="EMBL/GenBank/DDBJ databases">
        <authorList>
            <person name="Varghese N."/>
            <person name="Submissions S."/>
        </authorList>
    </citation>
    <scope>NUCLEOTIDE SEQUENCE [LARGE SCALE GENOMIC DNA]</scope>
    <source>
        <strain evidence="3">DSM 44268</strain>
    </source>
</reference>
<dbReference type="AlphaFoldDB" id="A0A1G7LUB1"/>
<dbReference type="CDD" id="cd04301">
    <property type="entry name" value="NAT_SF"/>
    <property type="match status" value="1"/>
</dbReference>
<evidence type="ECO:0000259" key="1">
    <source>
        <dbReference type="PROSITE" id="PS51186"/>
    </source>
</evidence>
<gene>
    <name evidence="2" type="ORF">SAMN05660662_2513</name>
</gene>
<organism evidence="2 3">
    <name type="scientific">Blastococcus aurantiacus</name>
    <dbReference type="NCBI Taxonomy" id="1550231"/>
    <lineage>
        <taxon>Bacteria</taxon>
        <taxon>Bacillati</taxon>
        <taxon>Actinomycetota</taxon>
        <taxon>Actinomycetes</taxon>
        <taxon>Geodermatophilales</taxon>
        <taxon>Geodermatophilaceae</taxon>
        <taxon>Blastococcus</taxon>
    </lineage>
</organism>
<keyword evidence="3" id="KW-1185">Reference proteome</keyword>
<dbReference type="InterPro" id="IPR016181">
    <property type="entry name" value="Acyl_CoA_acyltransferase"/>
</dbReference>
<dbReference type="Pfam" id="PF00583">
    <property type="entry name" value="Acetyltransf_1"/>
    <property type="match status" value="1"/>
</dbReference>
<dbReference type="RefSeq" id="WP_091766797.1">
    <property type="nucleotide sequence ID" value="NZ_FNBT01000004.1"/>
</dbReference>
<dbReference type="PROSITE" id="PS51186">
    <property type="entry name" value="GNAT"/>
    <property type="match status" value="1"/>
</dbReference>
<feature type="domain" description="N-acetyltransferase" evidence="1">
    <location>
        <begin position="1"/>
        <end position="164"/>
    </location>
</feature>
<sequence>MIIRRERPRDHDAVRAVHLAAFTRDPVSGTVRAPEDVVEARLVDELREDAGFLPHLSLVAVVDDVVTGHVLATRGWLEPAGAPVLGLGPLGVLPGAQGRGVGTVLVHALLAVAEAAGETLVALLGRPTYYARFGFRAARDLGVAAPEPLWGGHFQARWLAGPRPGGTFRYAEPFQRL</sequence>
<protein>
    <submittedName>
        <fullName evidence="2">Putative acetyltransferase</fullName>
    </submittedName>
</protein>
<dbReference type="Proteomes" id="UP000199406">
    <property type="component" value="Unassembled WGS sequence"/>
</dbReference>
<evidence type="ECO:0000313" key="2">
    <source>
        <dbReference type="EMBL" id="SDF53033.1"/>
    </source>
</evidence>